<dbReference type="PROSITE" id="PS00166">
    <property type="entry name" value="ENOYL_COA_HYDRATASE"/>
    <property type="match status" value="1"/>
</dbReference>
<keyword evidence="2" id="KW-0456">Lyase</keyword>
<dbReference type="RefSeq" id="WP_127805293.1">
    <property type="nucleotide sequence ID" value="NZ_SACY01000005.1"/>
</dbReference>
<dbReference type="EMBL" id="SACY01000005">
    <property type="protein sequence ID" value="RVU23585.1"/>
    <property type="molecule type" value="Genomic_DNA"/>
</dbReference>
<evidence type="ECO:0000256" key="2">
    <source>
        <dbReference type="ARBA" id="ARBA00023239"/>
    </source>
</evidence>
<dbReference type="CDD" id="cd06558">
    <property type="entry name" value="crotonase-like"/>
    <property type="match status" value="1"/>
</dbReference>
<gene>
    <name evidence="4" type="ORF">EOJ36_10945</name>
</gene>
<organism evidence="4 5">
    <name type="scientific">Sandaracinomonas limnophila</name>
    <dbReference type="NCBI Taxonomy" id="1862386"/>
    <lineage>
        <taxon>Bacteria</taxon>
        <taxon>Pseudomonadati</taxon>
        <taxon>Bacteroidota</taxon>
        <taxon>Cytophagia</taxon>
        <taxon>Cytophagales</taxon>
        <taxon>Flectobacillaceae</taxon>
        <taxon>Sandaracinomonas</taxon>
    </lineage>
</organism>
<sequence>MLHTHTHFWIFKLNRPEVYNALDAHLIYQIREVAEKAQADDKVRALIITGEGNAFCSGADLKSGISEPDLGKVLRATYNPMVMALRNLPIPVIGAINGPAAGAGCSLALACDYLVAKDSAYFSELFIQIGLVPDAGSMSFLVQSLGYHKAFELASTGRKVSASEAKELGIVSEVISDENWENRLLEIGKEWSEKPSLALGLIKKGLQKAHLQTLEETLNSEAEAQSQAGFSKDFVEGVQAFLEKRKPFFNC</sequence>
<proteinExistence type="inferred from homology"/>
<name>A0A437PMV2_9BACT</name>
<dbReference type="InterPro" id="IPR018376">
    <property type="entry name" value="Enoyl-CoA_hyd/isom_CS"/>
</dbReference>
<dbReference type="GO" id="GO:0016853">
    <property type="term" value="F:isomerase activity"/>
    <property type="evidence" value="ECO:0007669"/>
    <property type="project" value="UniProtKB-KW"/>
</dbReference>
<comment type="caution">
    <text evidence="4">The sequence shown here is derived from an EMBL/GenBank/DDBJ whole genome shotgun (WGS) entry which is preliminary data.</text>
</comment>
<comment type="similarity">
    <text evidence="1 3">Belongs to the enoyl-CoA hydratase/isomerase family.</text>
</comment>
<keyword evidence="4" id="KW-0413">Isomerase</keyword>
<dbReference type="PANTHER" id="PTHR11941">
    <property type="entry name" value="ENOYL-COA HYDRATASE-RELATED"/>
    <property type="match status" value="1"/>
</dbReference>
<dbReference type="Proteomes" id="UP000282832">
    <property type="component" value="Unassembled WGS sequence"/>
</dbReference>
<dbReference type="GO" id="GO:0006635">
    <property type="term" value="P:fatty acid beta-oxidation"/>
    <property type="evidence" value="ECO:0007669"/>
    <property type="project" value="TreeGrafter"/>
</dbReference>
<dbReference type="SUPFAM" id="SSF52096">
    <property type="entry name" value="ClpP/crotonase"/>
    <property type="match status" value="1"/>
</dbReference>
<keyword evidence="5" id="KW-1185">Reference proteome</keyword>
<dbReference type="OrthoDB" id="9775794at2"/>
<dbReference type="InterPro" id="IPR029045">
    <property type="entry name" value="ClpP/crotonase-like_dom_sf"/>
</dbReference>
<dbReference type="Gene3D" id="1.10.12.10">
    <property type="entry name" value="Lyase 2-enoyl-coa Hydratase, Chain A, domain 2"/>
    <property type="match status" value="1"/>
</dbReference>
<evidence type="ECO:0000313" key="5">
    <source>
        <dbReference type="Proteomes" id="UP000282832"/>
    </source>
</evidence>
<dbReference type="Pfam" id="PF00378">
    <property type="entry name" value="ECH_1"/>
    <property type="match status" value="1"/>
</dbReference>
<evidence type="ECO:0000313" key="4">
    <source>
        <dbReference type="EMBL" id="RVU23585.1"/>
    </source>
</evidence>
<dbReference type="AlphaFoldDB" id="A0A437PMV2"/>
<evidence type="ECO:0000256" key="1">
    <source>
        <dbReference type="ARBA" id="ARBA00005254"/>
    </source>
</evidence>
<dbReference type="GO" id="GO:0016829">
    <property type="term" value="F:lyase activity"/>
    <property type="evidence" value="ECO:0007669"/>
    <property type="project" value="UniProtKB-KW"/>
</dbReference>
<dbReference type="Gene3D" id="3.90.226.10">
    <property type="entry name" value="2-enoyl-CoA Hydratase, Chain A, domain 1"/>
    <property type="match status" value="1"/>
</dbReference>
<accession>A0A437PMV2</accession>
<dbReference type="InterPro" id="IPR001753">
    <property type="entry name" value="Enoyl-CoA_hydra/iso"/>
</dbReference>
<dbReference type="PANTHER" id="PTHR11941:SF133">
    <property type="entry name" value="1,2-EPOXYPHENYLACETYL-COA ISOMERASE"/>
    <property type="match status" value="1"/>
</dbReference>
<dbReference type="InterPro" id="IPR014748">
    <property type="entry name" value="Enoyl-CoA_hydra_C"/>
</dbReference>
<reference evidence="4 5" key="1">
    <citation type="submission" date="2019-01" db="EMBL/GenBank/DDBJ databases">
        <authorList>
            <person name="Chen W.-M."/>
        </authorList>
    </citation>
    <scope>NUCLEOTIDE SEQUENCE [LARGE SCALE GENOMIC DNA]</scope>
    <source>
        <strain evidence="4 5">FSY-15</strain>
    </source>
</reference>
<protein>
    <submittedName>
        <fullName evidence="4">2-(1,2-epoxy-1,2-dihydrophenyl)acetyl-CoA isomerase</fullName>
    </submittedName>
</protein>
<evidence type="ECO:0000256" key="3">
    <source>
        <dbReference type="RuleBase" id="RU003707"/>
    </source>
</evidence>